<dbReference type="Proteomes" id="UP000799438">
    <property type="component" value="Unassembled WGS sequence"/>
</dbReference>
<dbReference type="GeneID" id="54292593"/>
<reference evidence="2" key="1">
    <citation type="journal article" date="2020" name="Stud. Mycol.">
        <title>101 Dothideomycetes genomes: a test case for predicting lifestyles and emergence of pathogens.</title>
        <authorList>
            <person name="Haridas S."/>
            <person name="Albert R."/>
            <person name="Binder M."/>
            <person name="Bloem J."/>
            <person name="Labutti K."/>
            <person name="Salamov A."/>
            <person name="Andreopoulos B."/>
            <person name="Baker S."/>
            <person name="Barry K."/>
            <person name="Bills G."/>
            <person name="Bluhm B."/>
            <person name="Cannon C."/>
            <person name="Castanera R."/>
            <person name="Culley D."/>
            <person name="Daum C."/>
            <person name="Ezra D."/>
            <person name="Gonzalez J."/>
            <person name="Henrissat B."/>
            <person name="Kuo A."/>
            <person name="Liang C."/>
            <person name="Lipzen A."/>
            <person name="Lutzoni F."/>
            <person name="Magnuson J."/>
            <person name="Mondo S."/>
            <person name="Nolan M."/>
            <person name="Ohm R."/>
            <person name="Pangilinan J."/>
            <person name="Park H.-J."/>
            <person name="Ramirez L."/>
            <person name="Alfaro M."/>
            <person name="Sun H."/>
            <person name="Tritt A."/>
            <person name="Yoshinaga Y."/>
            <person name="Zwiers L.-H."/>
            <person name="Turgeon B."/>
            <person name="Goodwin S."/>
            <person name="Spatafora J."/>
            <person name="Crous P."/>
            <person name="Grigoriev I."/>
        </authorList>
    </citation>
    <scope>NUCLEOTIDE SEQUENCE</scope>
    <source>
        <strain evidence="2">CBS 121167</strain>
    </source>
</reference>
<gene>
    <name evidence="2" type="ORF">K452DRAFT_116585</name>
</gene>
<evidence type="ECO:0000313" key="3">
    <source>
        <dbReference type="Proteomes" id="UP000799438"/>
    </source>
</evidence>
<feature type="region of interest" description="Disordered" evidence="1">
    <location>
        <begin position="99"/>
        <end position="145"/>
    </location>
</feature>
<evidence type="ECO:0000256" key="1">
    <source>
        <dbReference type="SAM" id="MobiDB-lite"/>
    </source>
</evidence>
<evidence type="ECO:0000313" key="2">
    <source>
        <dbReference type="EMBL" id="KAF2136878.1"/>
    </source>
</evidence>
<protein>
    <submittedName>
        <fullName evidence="2">Uncharacterized protein</fullName>
    </submittedName>
</protein>
<keyword evidence="3" id="KW-1185">Reference proteome</keyword>
<feature type="compositionally biased region" description="Basic and acidic residues" evidence="1">
    <location>
        <begin position="103"/>
        <end position="134"/>
    </location>
</feature>
<dbReference type="EMBL" id="ML995510">
    <property type="protein sequence ID" value="KAF2136878.1"/>
    <property type="molecule type" value="Genomic_DNA"/>
</dbReference>
<sequence length="254" mass="27898">MCGAVLQCVCGWVWGRAAGRRASTATYSTYLQHNLQRARRRRRLACLLASFLFVCSCSYYCYCRCSDSTYIQARTHARTYATPTYSTYRARSITAQRRGVAGEGRRMTEAKRKKDGGRRTEGWRAEDEERKEQEGGAANAQSAMDTARLERDGEGVGRADCPASWLWACGMGWHGKRGWGAVPSCRQKMEGCGGGGGLVAGSLPLYVLYCTWVPAYVGVCMCMFCVCVPTYGCGAVLLFQGAQSACVRGCHGVW</sequence>
<name>A0A6A6B015_9PEZI</name>
<organism evidence="2 3">
    <name type="scientific">Aplosporella prunicola CBS 121167</name>
    <dbReference type="NCBI Taxonomy" id="1176127"/>
    <lineage>
        <taxon>Eukaryota</taxon>
        <taxon>Fungi</taxon>
        <taxon>Dikarya</taxon>
        <taxon>Ascomycota</taxon>
        <taxon>Pezizomycotina</taxon>
        <taxon>Dothideomycetes</taxon>
        <taxon>Dothideomycetes incertae sedis</taxon>
        <taxon>Botryosphaeriales</taxon>
        <taxon>Aplosporellaceae</taxon>
        <taxon>Aplosporella</taxon>
    </lineage>
</organism>
<dbReference type="AlphaFoldDB" id="A0A6A6B015"/>
<dbReference type="RefSeq" id="XP_033392596.1">
    <property type="nucleotide sequence ID" value="XM_033535099.1"/>
</dbReference>
<accession>A0A6A6B015</accession>
<proteinExistence type="predicted"/>